<dbReference type="PROSITE" id="PS50195">
    <property type="entry name" value="PX"/>
    <property type="match status" value="1"/>
</dbReference>
<dbReference type="GO" id="GO:0046488">
    <property type="term" value="P:phosphatidylinositol metabolic process"/>
    <property type="evidence" value="ECO:0007669"/>
    <property type="project" value="EnsemblFungi"/>
</dbReference>
<dbReference type="InterPro" id="IPR001736">
    <property type="entry name" value="PLipase_D/transphosphatidylase"/>
</dbReference>
<evidence type="ECO:0000256" key="3">
    <source>
        <dbReference type="ARBA" id="ARBA00022737"/>
    </source>
</evidence>
<proteinExistence type="inferred from homology"/>
<dbReference type="PANTHER" id="PTHR18896">
    <property type="entry name" value="PHOSPHOLIPASE D"/>
    <property type="match status" value="1"/>
</dbReference>
<feature type="domain" description="PLD phosphodiesterase" evidence="8">
    <location>
        <begin position="988"/>
        <end position="1015"/>
    </location>
</feature>
<dbReference type="Gene3D" id="3.30.870.10">
    <property type="entry name" value="Endonuclease Chain A"/>
    <property type="match status" value="2"/>
</dbReference>
<dbReference type="GO" id="GO:0035556">
    <property type="term" value="P:intracellular signal transduction"/>
    <property type="evidence" value="ECO:0007669"/>
    <property type="project" value="InterPro"/>
</dbReference>
<reference evidence="11" key="1">
    <citation type="journal article" date="2016" name="Nat. Commun.">
        <title>Genome analysis of three Pneumocystis species reveals adaptation mechanisms to life exclusively in mammalian hosts.</title>
        <authorList>
            <person name="Ma L."/>
            <person name="Chen Z."/>
            <person name="Huang D.W."/>
            <person name="Kutty G."/>
            <person name="Ishihara M."/>
            <person name="Wang H."/>
            <person name="Abouelleil A."/>
            <person name="Bishop L."/>
            <person name="Davey E."/>
            <person name="Deng R."/>
            <person name="Deng X."/>
            <person name="Fan L."/>
            <person name="Fantoni G."/>
            <person name="Fitzgerald M."/>
            <person name="Gogineni E."/>
            <person name="Goldberg J.M."/>
            <person name="Handley G."/>
            <person name="Hu X."/>
            <person name="Huber C."/>
            <person name="Jiao X."/>
            <person name="Jones K."/>
            <person name="Levin J.Z."/>
            <person name="Liu Y."/>
            <person name="Macdonald P."/>
            <person name="Melnikov A."/>
            <person name="Raley C."/>
            <person name="Sassi M."/>
            <person name="Sherman B.T."/>
            <person name="Song X."/>
            <person name="Sykes S."/>
            <person name="Tran B."/>
            <person name="Walsh L."/>
            <person name="Xia Y."/>
            <person name="Yang J."/>
            <person name="Young S."/>
            <person name="Zeng Q."/>
            <person name="Zheng X."/>
            <person name="Stephens R."/>
            <person name="Nusbaum C."/>
            <person name="Birren B.W."/>
            <person name="Azadi P."/>
            <person name="Lempicki R.A."/>
            <person name="Cuomo C.A."/>
            <person name="Kovacs J.A."/>
        </authorList>
    </citation>
    <scope>NUCLEOTIDE SEQUENCE [LARGE SCALE GENOMIC DNA]</scope>
    <source>
        <strain evidence="11">RU7</strain>
    </source>
</reference>
<dbReference type="Pfam" id="PF00614">
    <property type="entry name" value="PLDc"/>
    <property type="match status" value="1"/>
</dbReference>
<evidence type="ECO:0000256" key="7">
    <source>
        <dbReference type="PIRNR" id="PIRNR009376"/>
    </source>
</evidence>
<comment type="caution">
    <text evidence="10">The sequence shown here is derived from an EMBL/GenBank/DDBJ whole genome shotgun (WGS) entry which is preliminary data.</text>
</comment>
<evidence type="ECO:0000313" key="11">
    <source>
        <dbReference type="Proteomes" id="UP000053447"/>
    </source>
</evidence>
<dbReference type="VEuPathDB" id="FungiDB:T551_02101"/>
<dbReference type="InterPro" id="IPR001683">
    <property type="entry name" value="PX_dom"/>
</dbReference>
<name>A0A0W4ZM67_PNEJ7</name>
<keyword evidence="5 7" id="KW-0442">Lipid degradation</keyword>
<dbReference type="PANTHER" id="PTHR18896:SF76">
    <property type="entry name" value="PHOSPHOLIPASE"/>
    <property type="match status" value="1"/>
</dbReference>
<dbReference type="EC" id="3.1.4.4" evidence="7"/>
<dbReference type="SUPFAM" id="SSF64268">
    <property type="entry name" value="PX domain"/>
    <property type="match status" value="1"/>
</dbReference>
<feature type="domain" description="PLD phosphodiesterase" evidence="8">
    <location>
        <begin position="680"/>
        <end position="707"/>
    </location>
</feature>
<dbReference type="GO" id="GO:0004630">
    <property type="term" value="F:phospholipase D activity"/>
    <property type="evidence" value="ECO:0007669"/>
    <property type="project" value="UniProtKB-UniRule"/>
</dbReference>
<sequence length="1477" mass="173150">MEKKTKRTELFPLKINQNSESKICRKEPQKTAFSEIKIKKMIENNSQDISETKEIKNRASLGIFVWSSSQNNDDELLENIRSDYDKCLRRSYSSISLRQVPCDFKELYHKPSLKTFEDQKSTISDIKTDNVVSDVAEHGNSVLFRSLTTIDKFITENDIETKNKKFWQTRKYPFYSSKVLGLPEKLFFQKWNALKSGIKLKNFRKKDKKDTYIPVNLVSQLEAGTPAAIILASVFQRDDNGRQRVPVLLDQLKINVLDAKNMKSRSHTLFQIKLKYGDGEDAVEWSVYKEWKDFLNLHTRYRVSETVNGQFRKTSGLPRFPKSSVPYLRTIRGFSSGNNNSFNKKLSKFSKQNVFTEIEPISSKVNEKTHIVKSNSFVEMQRKKLEEYLKNMIQLFLFRPEGIRLCLFLELSALGIKLGKYEKYHGKEGLLSIVNSKGSTRKMTCNPIEVRNRSQPKWYLVRESYIVCVNDLSSTKIYDVFLMDDGFEITKKHFSKDIPAYMSKIKKDNLNRYQPKRYTFKIKNCERQLKLLAKNEMTMHQFIENIKAVNEFSIWTKFKRFDSFSPIRTNVAAQWIIDGRDYFWNVSRAILNAKETIYIHDWWLSPELYLRRPACISQDWRLDKLLKKKADEGVQIYIIIYRNVGTTVPVDSNYTKYCLIKLSPNIYVQRSPSHLRQNTFFWAHHEKIICIDEEIGFIGGIDLCFGRWDSYEHVLYDDKPSGWDEMQNPISNIPDEPLIWPGKDYSNPRVQDFSTLDKPYEDMYNRTLIPRMAWHDISMQIVGQPARDIARHFVQRWNYHLRSKNPSRFTPFLVPPPEFTQEQLEKKGFIGTNELQILRSAGPWSIGTPTKVEHSILNAYIKCIETSEHFVYIENQFFITSSECEGTVIENGIGNALVKRIIKAHKNNEKWRAIIILPLIPGFQNDVDVQEGTSIRLIMHCQYRSICRYRCSIFKKLEAEGIDPIKYIRIYSLRNWAKLGKNERLVSEMIYIHAKCMIVDDRICIIGSANINERSMRGNRDSEIAAIIRDTDMQLSTMAGKPYLVGKFSYTLRVRLMREHLGINCDEMEKIEPFMDGLAKNCKWKDVKTWDFNNSLTFETLENEEKSIKENLPEENEGIIKLCNEYAVSFQGKYTQQNLNKDEILYQIKSNILEFKEKIPHILESSQIPFGRPKVTTTTTHLLFGVEVKKSISNSNNINNDINSLNEKHIFTENYKKIITESQNVHDNIKNLDKPEIKSYRSIIPNLYNFNEINVNANKLDLDNFPEKKTEYKISSTGQWPKIKIDPMAFSDPLSDYFFEDVWDKIAQKNTEIYREVFRCMPDNEVRTWKDYYRYKKYAERFMHRYETEKTNINPIHEISESLPIYCQETKLPTNKIDEIDNIKSNTILIDSNLDTSKEISEANFASSSQPLSGFLHKKGLKNSEDIFLESQEVLEEKLSNIQGHLVIWPTEWLVEEYEHGHWLFAFDHIPPIDIYT</sequence>
<dbReference type="Gene3D" id="3.30.1520.10">
    <property type="entry name" value="Phox-like domain"/>
    <property type="match status" value="1"/>
</dbReference>
<dbReference type="EMBL" id="LFWA01000009">
    <property type="protein sequence ID" value="KTW29485.1"/>
    <property type="molecule type" value="Genomic_DNA"/>
</dbReference>
<keyword evidence="6" id="KW-0443">Lipid metabolism</keyword>
<evidence type="ECO:0000256" key="1">
    <source>
        <dbReference type="ARBA" id="ARBA00000798"/>
    </source>
</evidence>
<dbReference type="FunFam" id="3.30.870.10:FF:000011">
    <property type="entry name" value="Phospholipase"/>
    <property type="match status" value="1"/>
</dbReference>
<dbReference type="GO" id="GO:0009395">
    <property type="term" value="P:phospholipid catabolic process"/>
    <property type="evidence" value="ECO:0007669"/>
    <property type="project" value="TreeGrafter"/>
</dbReference>
<dbReference type="PROSITE" id="PS50035">
    <property type="entry name" value="PLD"/>
    <property type="match status" value="2"/>
</dbReference>
<gene>
    <name evidence="10" type="ORF">T551_02101</name>
</gene>
<evidence type="ECO:0000256" key="4">
    <source>
        <dbReference type="ARBA" id="ARBA00022801"/>
    </source>
</evidence>
<dbReference type="SMART" id="SM00312">
    <property type="entry name" value="PX"/>
    <property type="match status" value="1"/>
</dbReference>
<evidence type="ECO:0000313" key="10">
    <source>
        <dbReference type="EMBL" id="KTW29485.1"/>
    </source>
</evidence>
<comment type="similarity">
    <text evidence="2 7">Belongs to the phospholipase D family.</text>
</comment>
<dbReference type="RefSeq" id="XP_018229316.1">
    <property type="nucleotide sequence ID" value="XM_018374364.1"/>
</dbReference>
<evidence type="ECO:0000259" key="9">
    <source>
        <dbReference type="PROSITE" id="PS50195"/>
    </source>
</evidence>
<protein>
    <recommendedName>
        <fullName evidence="7">Phospholipase</fullName>
        <ecNumber evidence="7">3.1.4.4</ecNumber>
    </recommendedName>
</protein>
<evidence type="ECO:0000256" key="5">
    <source>
        <dbReference type="ARBA" id="ARBA00022963"/>
    </source>
</evidence>
<evidence type="ECO:0000256" key="6">
    <source>
        <dbReference type="ARBA" id="ARBA00023098"/>
    </source>
</evidence>
<dbReference type="CDD" id="cd09138">
    <property type="entry name" value="PLDc_vPLD1_2_yPLD_like_1"/>
    <property type="match status" value="1"/>
</dbReference>
<dbReference type="SMART" id="SM00155">
    <property type="entry name" value="PLDc"/>
    <property type="match status" value="2"/>
</dbReference>
<organism evidence="10 11">
    <name type="scientific">Pneumocystis jirovecii (strain RU7)</name>
    <name type="common">Human pneumocystis pneumonia agent</name>
    <dbReference type="NCBI Taxonomy" id="1408657"/>
    <lineage>
        <taxon>Eukaryota</taxon>
        <taxon>Fungi</taxon>
        <taxon>Dikarya</taxon>
        <taxon>Ascomycota</taxon>
        <taxon>Taphrinomycotina</taxon>
        <taxon>Pneumocystomycetes</taxon>
        <taxon>Pneumocystaceae</taxon>
        <taxon>Pneumocystis</taxon>
    </lineage>
</organism>
<dbReference type="InterPro" id="IPR015679">
    <property type="entry name" value="PLipase_D_fam"/>
</dbReference>
<feature type="domain" description="PX" evidence="9">
    <location>
        <begin position="248"/>
        <end position="415"/>
    </location>
</feature>
<dbReference type="InterPro" id="IPR016555">
    <property type="entry name" value="PLipase_D_euk"/>
</dbReference>
<accession>A0A0W4ZM67</accession>
<evidence type="ECO:0000259" key="8">
    <source>
        <dbReference type="PROSITE" id="PS50035"/>
    </source>
</evidence>
<dbReference type="SUPFAM" id="SSF56024">
    <property type="entry name" value="Phospholipase D/nuclease"/>
    <property type="match status" value="2"/>
</dbReference>
<dbReference type="InterPro" id="IPR025202">
    <property type="entry name" value="PLD-like_dom"/>
</dbReference>
<dbReference type="OrthoDB" id="14911at2759"/>
<dbReference type="STRING" id="1408657.A0A0W4ZM67"/>
<dbReference type="InterPro" id="IPR036871">
    <property type="entry name" value="PX_dom_sf"/>
</dbReference>
<evidence type="ECO:0000256" key="2">
    <source>
        <dbReference type="ARBA" id="ARBA00008664"/>
    </source>
</evidence>
<comment type="catalytic activity">
    <reaction evidence="1 7">
        <text>a 1,2-diacyl-sn-glycero-3-phosphocholine + H2O = a 1,2-diacyl-sn-glycero-3-phosphate + choline + H(+)</text>
        <dbReference type="Rhea" id="RHEA:14445"/>
        <dbReference type="ChEBI" id="CHEBI:15354"/>
        <dbReference type="ChEBI" id="CHEBI:15377"/>
        <dbReference type="ChEBI" id="CHEBI:15378"/>
        <dbReference type="ChEBI" id="CHEBI:57643"/>
        <dbReference type="ChEBI" id="CHEBI:58608"/>
        <dbReference type="EC" id="3.1.4.4"/>
    </reaction>
</comment>
<keyword evidence="4 7" id="KW-0378">Hydrolase</keyword>
<dbReference type="Proteomes" id="UP000053447">
    <property type="component" value="Unassembled WGS sequence"/>
</dbReference>
<dbReference type="CDD" id="cd09141">
    <property type="entry name" value="PLDc_vPLD1_2_yPLD_like_2"/>
    <property type="match status" value="1"/>
</dbReference>
<dbReference type="GO" id="GO:0006654">
    <property type="term" value="P:phosphatidic acid biosynthetic process"/>
    <property type="evidence" value="ECO:0007669"/>
    <property type="project" value="InterPro"/>
</dbReference>
<dbReference type="eggNOG" id="KOG1329">
    <property type="taxonomic scope" value="Eukaryota"/>
</dbReference>
<dbReference type="Pfam" id="PF13091">
    <property type="entry name" value="PLDc_2"/>
    <property type="match status" value="1"/>
</dbReference>
<dbReference type="GO" id="GO:0035091">
    <property type="term" value="F:phosphatidylinositol binding"/>
    <property type="evidence" value="ECO:0007669"/>
    <property type="project" value="InterPro"/>
</dbReference>
<keyword evidence="3" id="KW-0677">Repeat</keyword>
<dbReference type="GeneID" id="28940619"/>
<dbReference type="PIRSF" id="PIRSF009376">
    <property type="entry name" value="Phospholipase_D_euk"/>
    <property type="match status" value="1"/>
</dbReference>
<keyword evidence="11" id="KW-1185">Reference proteome</keyword>